<dbReference type="AlphaFoldDB" id="A0A4P9XYZ6"/>
<keyword evidence="6 7" id="KW-0472">Membrane</keyword>
<proteinExistence type="inferred from homology"/>
<evidence type="ECO:0000313" key="9">
    <source>
        <dbReference type="Proteomes" id="UP000267251"/>
    </source>
</evidence>
<reference evidence="9" key="1">
    <citation type="journal article" date="2018" name="Nat. Microbiol.">
        <title>Leveraging single-cell genomics to expand the fungal tree of life.</title>
        <authorList>
            <person name="Ahrendt S.R."/>
            <person name="Quandt C.A."/>
            <person name="Ciobanu D."/>
            <person name="Clum A."/>
            <person name="Salamov A."/>
            <person name="Andreopoulos B."/>
            <person name="Cheng J.F."/>
            <person name="Woyke T."/>
            <person name="Pelin A."/>
            <person name="Henrissat B."/>
            <person name="Reynolds N.K."/>
            <person name="Benny G.L."/>
            <person name="Smith M.E."/>
            <person name="James T.Y."/>
            <person name="Grigoriev I.V."/>
        </authorList>
    </citation>
    <scope>NUCLEOTIDE SEQUENCE [LARGE SCALE GENOMIC DNA]</scope>
</reference>
<organism evidence="8 9">
    <name type="scientific">Piptocephalis cylindrospora</name>
    <dbReference type="NCBI Taxonomy" id="1907219"/>
    <lineage>
        <taxon>Eukaryota</taxon>
        <taxon>Fungi</taxon>
        <taxon>Fungi incertae sedis</taxon>
        <taxon>Zoopagomycota</taxon>
        <taxon>Zoopagomycotina</taxon>
        <taxon>Zoopagomycetes</taxon>
        <taxon>Zoopagales</taxon>
        <taxon>Piptocephalidaceae</taxon>
        <taxon>Piptocephalis</taxon>
    </lineage>
</organism>
<evidence type="ECO:0000256" key="6">
    <source>
        <dbReference type="ARBA" id="ARBA00023136"/>
    </source>
</evidence>
<dbReference type="GO" id="GO:0008233">
    <property type="term" value="F:peptidase activity"/>
    <property type="evidence" value="ECO:0007669"/>
    <property type="project" value="UniProtKB-KW"/>
</dbReference>
<feature type="non-terminal residue" evidence="8">
    <location>
        <position position="1"/>
    </location>
</feature>
<keyword evidence="4" id="KW-0914">Notch signaling pathway</keyword>
<dbReference type="OrthoDB" id="524898at2759"/>
<dbReference type="PANTHER" id="PTHR16318:SF0">
    <property type="entry name" value="GAMMA-SECRETASE SUBUNIT PEN-2"/>
    <property type="match status" value="1"/>
</dbReference>
<accession>A0A4P9XYZ6</accession>
<dbReference type="InterPro" id="IPR019379">
    <property type="entry name" value="Gamma_Secretase_Asp_P_PEN2"/>
</dbReference>
<evidence type="ECO:0000256" key="3">
    <source>
        <dbReference type="ARBA" id="ARBA00022692"/>
    </source>
</evidence>
<evidence type="ECO:0000256" key="1">
    <source>
        <dbReference type="ARBA" id="ARBA00004141"/>
    </source>
</evidence>
<sequence>LAFPVFLGGFAFLPFLWAVNFFYMFKVMRERSDRIPRLKQYVWGSGIGALLWFIALTTWYAVFVNTRTTWGPGTDHFTVVLITGE</sequence>
<dbReference type="PANTHER" id="PTHR16318">
    <property type="entry name" value="GAMMA-SECRETASE SUBUNIT PEN-2"/>
    <property type="match status" value="1"/>
</dbReference>
<dbReference type="GO" id="GO:0006508">
    <property type="term" value="P:proteolysis"/>
    <property type="evidence" value="ECO:0007669"/>
    <property type="project" value="UniProtKB-KW"/>
</dbReference>
<dbReference type="GO" id="GO:0070765">
    <property type="term" value="C:gamma-secretase complex"/>
    <property type="evidence" value="ECO:0007669"/>
    <property type="project" value="TreeGrafter"/>
</dbReference>
<feature type="transmembrane region" description="Helical" evidence="7">
    <location>
        <begin position="41"/>
        <end position="62"/>
    </location>
</feature>
<comment type="similarity">
    <text evidence="2">Belongs to the PEN-2 family.</text>
</comment>
<name>A0A4P9XYZ6_9FUNG</name>
<evidence type="ECO:0000256" key="2">
    <source>
        <dbReference type="ARBA" id="ARBA00009607"/>
    </source>
</evidence>
<evidence type="ECO:0000256" key="7">
    <source>
        <dbReference type="SAM" id="Phobius"/>
    </source>
</evidence>
<keyword evidence="8" id="KW-0645">Protease</keyword>
<protein>
    <submittedName>
        <fullName evidence="8">Gamma-secretase aspartyl protease complex, presenilin enhancer-2 subunit</fullName>
    </submittedName>
</protein>
<feature type="transmembrane region" description="Helical" evidence="7">
    <location>
        <begin position="6"/>
        <end position="25"/>
    </location>
</feature>
<keyword evidence="3 7" id="KW-0812">Transmembrane</keyword>
<dbReference type="Proteomes" id="UP000267251">
    <property type="component" value="Unassembled WGS sequence"/>
</dbReference>
<evidence type="ECO:0000256" key="4">
    <source>
        <dbReference type="ARBA" id="ARBA00022976"/>
    </source>
</evidence>
<dbReference type="Pfam" id="PF10251">
    <property type="entry name" value="PEN-2"/>
    <property type="match status" value="1"/>
</dbReference>
<keyword evidence="5 7" id="KW-1133">Transmembrane helix</keyword>
<evidence type="ECO:0000313" key="8">
    <source>
        <dbReference type="EMBL" id="RKP11332.1"/>
    </source>
</evidence>
<keyword evidence="9" id="KW-1185">Reference proteome</keyword>
<comment type="subcellular location">
    <subcellularLocation>
        <location evidence="1">Membrane</location>
        <topology evidence="1">Multi-pass membrane protein</topology>
    </subcellularLocation>
</comment>
<keyword evidence="8" id="KW-0378">Hydrolase</keyword>
<gene>
    <name evidence="8" type="ORF">BJ684DRAFT_13062</name>
</gene>
<dbReference type="EMBL" id="KZ989002">
    <property type="protein sequence ID" value="RKP11332.1"/>
    <property type="molecule type" value="Genomic_DNA"/>
</dbReference>
<evidence type="ECO:0000256" key="5">
    <source>
        <dbReference type="ARBA" id="ARBA00022989"/>
    </source>
</evidence>